<accession>A0A2T2XHI2</accession>
<dbReference type="SUPFAM" id="SSF53639">
    <property type="entry name" value="AraD/HMP-PK domain-like"/>
    <property type="match status" value="1"/>
</dbReference>
<dbReference type="GO" id="GO:0005829">
    <property type="term" value="C:cytosol"/>
    <property type="evidence" value="ECO:0007669"/>
    <property type="project" value="TreeGrafter"/>
</dbReference>
<dbReference type="InterPro" id="IPR001303">
    <property type="entry name" value="Aldolase_II/adducin_N"/>
</dbReference>
<dbReference type="PANTHER" id="PTHR22789">
    <property type="entry name" value="FUCULOSE PHOSPHATE ALDOLASE"/>
    <property type="match status" value="1"/>
</dbReference>
<proteinExistence type="predicted"/>
<evidence type="ECO:0000313" key="4">
    <source>
        <dbReference type="EMBL" id="PSR33938.1"/>
    </source>
</evidence>
<dbReference type="InterPro" id="IPR050197">
    <property type="entry name" value="Aldolase_class_II_sugar_metab"/>
</dbReference>
<dbReference type="Gene3D" id="3.40.225.10">
    <property type="entry name" value="Class II aldolase/adducin N-terminal domain"/>
    <property type="match status" value="1"/>
</dbReference>
<dbReference type="GO" id="GO:0019323">
    <property type="term" value="P:pentose catabolic process"/>
    <property type="evidence" value="ECO:0007669"/>
    <property type="project" value="TreeGrafter"/>
</dbReference>
<evidence type="ECO:0000256" key="1">
    <source>
        <dbReference type="ARBA" id="ARBA00022723"/>
    </source>
</evidence>
<organism evidence="4 5">
    <name type="scientific">Sulfobacillus benefaciens</name>
    <dbReference type="NCBI Taxonomy" id="453960"/>
    <lineage>
        <taxon>Bacteria</taxon>
        <taxon>Bacillati</taxon>
        <taxon>Bacillota</taxon>
        <taxon>Clostridia</taxon>
        <taxon>Eubacteriales</taxon>
        <taxon>Clostridiales Family XVII. Incertae Sedis</taxon>
        <taxon>Sulfobacillus</taxon>
    </lineage>
</organism>
<keyword evidence="1" id="KW-0479">Metal-binding</keyword>
<protein>
    <recommendedName>
        <fullName evidence="3">Class II aldolase/adducin N-terminal domain-containing protein</fullName>
    </recommendedName>
</protein>
<dbReference type="PANTHER" id="PTHR22789:SF0">
    <property type="entry name" value="3-OXO-TETRONATE 4-PHOSPHATE DECARBOXYLASE-RELATED"/>
    <property type="match status" value="1"/>
</dbReference>
<sequence length="210" mass="23257">MRNQLVEISRRFAADNISPGTSGNISVRDPQGRTFWITPSGMDFSQLMETDLVEIDVASGNIISGDRIPSSEVPLHVLTYQRRPDVQGIVHTHSLFATMFSTLNRPIKAVHYQLARVGDEVPLADYATYGTQELADRATNALGLGNAVLLKNHGLLAVGESLGDAYRNALDVEWVAHLYFLGLQIGEPDVLTHEELERIRAQFKDYGQKP</sequence>
<dbReference type="AlphaFoldDB" id="A0A2T2XHI2"/>
<evidence type="ECO:0000256" key="2">
    <source>
        <dbReference type="ARBA" id="ARBA00023239"/>
    </source>
</evidence>
<keyword evidence="2" id="KW-0456">Lyase</keyword>
<comment type="caution">
    <text evidence="4">The sequence shown here is derived from an EMBL/GenBank/DDBJ whole genome shotgun (WGS) entry which is preliminary data.</text>
</comment>
<feature type="domain" description="Class II aldolase/adducin N-terminal" evidence="3">
    <location>
        <begin position="3"/>
        <end position="180"/>
    </location>
</feature>
<dbReference type="GO" id="GO:0016832">
    <property type="term" value="F:aldehyde-lyase activity"/>
    <property type="evidence" value="ECO:0007669"/>
    <property type="project" value="TreeGrafter"/>
</dbReference>
<evidence type="ECO:0000313" key="5">
    <source>
        <dbReference type="Proteomes" id="UP000242972"/>
    </source>
</evidence>
<dbReference type="InterPro" id="IPR036409">
    <property type="entry name" value="Aldolase_II/adducin_N_sf"/>
</dbReference>
<dbReference type="SMART" id="SM01007">
    <property type="entry name" value="Aldolase_II"/>
    <property type="match status" value="1"/>
</dbReference>
<dbReference type="Pfam" id="PF00596">
    <property type="entry name" value="Aldolase_II"/>
    <property type="match status" value="1"/>
</dbReference>
<dbReference type="GO" id="GO:0046872">
    <property type="term" value="F:metal ion binding"/>
    <property type="evidence" value="ECO:0007669"/>
    <property type="project" value="UniProtKB-KW"/>
</dbReference>
<reference evidence="4 5" key="1">
    <citation type="journal article" date="2014" name="BMC Genomics">
        <title>Comparison of environmental and isolate Sulfobacillus genomes reveals diverse carbon, sulfur, nitrogen, and hydrogen metabolisms.</title>
        <authorList>
            <person name="Justice N.B."/>
            <person name="Norman A."/>
            <person name="Brown C.T."/>
            <person name="Singh A."/>
            <person name="Thomas B.C."/>
            <person name="Banfield J.F."/>
        </authorList>
    </citation>
    <scope>NUCLEOTIDE SEQUENCE [LARGE SCALE GENOMIC DNA]</scope>
    <source>
        <strain evidence="4">AMDSBA4</strain>
    </source>
</reference>
<dbReference type="Proteomes" id="UP000242972">
    <property type="component" value="Unassembled WGS sequence"/>
</dbReference>
<gene>
    <name evidence="4" type="ORF">C7B46_07410</name>
</gene>
<evidence type="ECO:0000259" key="3">
    <source>
        <dbReference type="SMART" id="SM01007"/>
    </source>
</evidence>
<name>A0A2T2XHI2_9FIRM</name>
<dbReference type="EMBL" id="PXYW01000014">
    <property type="protein sequence ID" value="PSR33938.1"/>
    <property type="molecule type" value="Genomic_DNA"/>
</dbReference>